<reference evidence="3" key="1">
    <citation type="journal article" date="2019" name="Int. J. Syst. Evol. Microbiol.">
        <title>The Global Catalogue of Microorganisms (GCM) 10K type strain sequencing project: providing services to taxonomists for standard genome sequencing and annotation.</title>
        <authorList>
            <consortium name="The Broad Institute Genomics Platform"/>
            <consortium name="The Broad Institute Genome Sequencing Center for Infectious Disease"/>
            <person name="Wu L."/>
            <person name="Ma J."/>
        </authorList>
    </citation>
    <scope>NUCLEOTIDE SEQUENCE [LARGE SCALE GENOMIC DNA]</scope>
    <source>
        <strain evidence="3">S1</strain>
    </source>
</reference>
<organism evidence="2 3">
    <name type="scientific">Kroppenstedtia sanguinis</name>
    <dbReference type="NCBI Taxonomy" id="1380684"/>
    <lineage>
        <taxon>Bacteria</taxon>
        <taxon>Bacillati</taxon>
        <taxon>Bacillota</taxon>
        <taxon>Bacilli</taxon>
        <taxon>Bacillales</taxon>
        <taxon>Thermoactinomycetaceae</taxon>
        <taxon>Kroppenstedtia</taxon>
    </lineage>
</organism>
<protein>
    <submittedName>
        <fullName evidence="2">Uncharacterized protein</fullName>
    </submittedName>
</protein>
<comment type="caution">
    <text evidence="2">The sequence shown here is derived from an EMBL/GenBank/DDBJ whole genome shotgun (WGS) entry which is preliminary data.</text>
</comment>
<feature type="transmembrane region" description="Helical" evidence="1">
    <location>
        <begin position="18"/>
        <end position="39"/>
    </location>
</feature>
<evidence type="ECO:0000313" key="2">
    <source>
        <dbReference type="EMBL" id="MFD1425416.1"/>
    </source>
</evidence>
<keyword evidence="1" id="KW-1133">Transmembrane helix</keyword>
<keyword evidence="1" id="KW-0472">Membrane</keyword>
<dbReference type="RefSeq" id="WP_380162144.1">
    <property type="nucleotide sequence ID" value="NZ_JBHTNU010000001.1"/>
</dbReference>
<keyword evidence="3" id="KW-1185">Reference proteome</keyword>
<sequence length="57" mass="6602">MYIDQLVRKEGFSSLSGLSGFTCPKNAVLTVLFGFFRLYRRHQIHEKRSIDRLAGKL</sequence>
<keyword evidence="1" id="KW-0812">Transmembrane</keyword>
<dbReference type="Proteomes" id="UP001597282">
    <property type="component" value="Unassembled WGS sequence"/>
</dbReference>
<name>A0ABW4C7E7_9BACL</name>
<evidence type="ECO:0000313" key="3">
    <source>
        <dbReference type="Proteomes" id="UP001597282"/>
    </source>
</evidence>
<evidence type="ECO:0000256" key="1">
    <source>
        <dbReference type="SAM" id="Phobius"/>
    </source>
</evidence>
<dbReference type="EMBL" id="JBHTNU010000001">
    <property type="protein sequence ID" value="MFD1425416.1"/>
    <property type="molecule type" value="Genomic_DNA"/>
</dbReference>
<accession>A0ABW4C7E7</accession>
<proteinExistence type="predicted"/>
<gene>
    <name evidence="2" type="ORF">ACFQ4Y_00510</name>
</gene>